<organism evidence="1 2">
    <name type="scientific">Candidatus Amulumruptor caecigallinarius</name>
    <dbReference type="NCBI Taxonomy" id="2109911"/>
    <lineage>
        <taxon>Bacteria</taxon>
        <taxon>Pseudomonadati</taxon>
        <taxon>Bacteroidota</taxon>
        <taxon>Bacteroidia</taxon>
        <taxon>Bacteroidales</taxon>
        <taxon>Muribaculaceae</taxon>
        <taxon>Candidatus Amulumruptor</taxon>
    </lineage>
</organism>
<comment type="caution">
    <text evidence="1">The sequence shown here is derived from an EMBL/GenBank/DDBJ whole genome shotgun (WGS) entry which is preliminary data.</text>
</comment>
<name>A0A4Q0UAD0_9BACT</name>
<sequence>MANNNNETRTSIDNLNDQLTGLEQKVQNNQKIIAWICIAVAAVVCIVLLYIYAIHKPGAEAARNAIGQADITLSEGNDSLALVQYKQVAADYGHEGGNRAKLNAAILLYKQGQWQEAINYLDDYKASETLIGASSQALKGDCYVNLKKYDEALNCYEKAVKISDDNPAYTPYFLMKEATVYRELKDYKKEASVYQAIVDEYPDYGPSINVDMQKYLERAKAEAGE</sequence>
<dbReference type="AlphaFoldDB" id="A0A4Q0UAD0"/>
<reference evidence="1" key="2">
    <citation type="submission" date="2021-09" db="EMBL/GenBank/DDBJ databases">
        <authorList>
            <person name="Gilroy R."/>
        </authorList>
    </citation>
    <scope>NUCLEOTIDE SEQUENCE</scope>
    <source>
        <strain evidence="1">4100</strain>
    </source>
</reference>
<dbReference type="Pfam" id="PF13174">
    <property type="entry name" value="TPR_6"/>
    <property type="match status" value="2"/>
</dbReference>
<dbReference type="InterPro" id="IPR019734">
    <property type="entry name" value="TPR_rpt"/>
</dbReference>
<dbReference type="InterPro" id="IPR011990">
    <property type="entry name" value="TPR-like_helical_dom_sf"/>
</dbReference>
<accession>A0A4Q0UAD0</accession>
<dbReference type="Gene3D" id="1.25.40.10">
    <property type="entry name" value="Tetratricopeptide repeat domain"/>
    <property type="match status" value="1"/>
</dbReference>
<evidence type="ECO:0000313" key="2">
    <source>
        <dbReference type="Proteomes" id="UP000711407"/>
    </source>
</evidence>
<dbReference type="SMART" id="SM00028">
    <property type="entry name" value="TPR"/>
    <property type="match status" value="2"/>
</dbReference>
<dbReference type="SUPFAM" id="SSF48452">
    <property type="entry name" value="TPR-like"/>
    <property type="match status" value="1"/>
</dbReference>
<gene>
    <name evidence="1" type="ORF">K8V47_03375</name>
</gene>
<dbReference type="Pfam" id="PF00515">
    <property type="entry name" value="TPR_1"/>
    <property type="match status" value="1"/>
</dbReference>
<protein>
    <submittedName>
        <fullName evidence="1">Tetratricopeptide repeat protein</fullName>
    </submittedName>
</protein>
<dbReference type="Proteomes" id="UP000711407">
    <property type="component" value="Unassembled WGS sequence"/>
</dbReference>
<reference evidence="1" key="1">
    <citation type="journal article" date="2021" name="PeerJ">
        <title>Extensive microbial diversity within the chicken gut microbiome revealed by metagenomics and culture.</title>
        <authorList>
            <person name="Gilroy R."/>
            <person name="Ravi A."/>
            <person name="Getino M."/>
            <person name="Pursley I."/>
            <person name="Horton D.L."/>
            <person name="Alikhan N.F."/>
            <person name="Baker D."/>
            <person name="Gharbi K."/>
            <person name="Hall N."/>
            <person name="Watson M."/>
            <person name="Adriaenssens E.M."/>
            <person name="Foster-Nyarko E."/>
            <person name="Jarju S."/>
            <person name="Secka A."/>
            <person name="Antonio M."/>
            <person name="Oren A."/>
            <person name="Chaudhuri R.R."/>
            <person name="La Ragione R."/>
            <person name="Hildebrand F."/>
            <person name="Pallen M.J."/>
        </authorList>
    </citation>
    <scope>NUCLEOTIDE SEQUENCE</scope>
    <source>
        <strain evidence="1">4100</strain>
    </source>
</reference>
<proteinExistence type="predicted"/>
<dbReference type="PROSITE" id="PS50005">
    <property type="entry name" value="TPR"/>
    <property type="match status" value="1"/>
</dbReference>
<evidence type="ECO:0000313" key="1">
    <source>
        <dbReference type="EMBL" id="HJE38791.1"/>
    </source>
</evidence>
<dbReference type="EMBL" id="DYXT01000020">
    <property type="protein sequence ID" value="HJE38791.1"/>
    <property type="molecule type" value="Genomic_DNA"/>
</dbReference>